<proteinExistence type="predicted"/>
<dbReference type="AlphaFoldDB" id="A0A0A9GSE4"/>
<evidence type="ECO:0000313" key="8">
    <source>
        <dbReference type="EMBL" id="JAE25451.1"/>
    </source>
</evidence>
<dbReference type="GO" id="GO:0005524">
    <property type="term" value="F:ATP binding"/>
    <property type="evidence" value="ECO:0007669"/>
    <property type="project" value="UniProtKB-KW"/>
</dbReference>
<evidence type="ECO:0000256" key="4">
    <source>
        <dbReference type="ARBA" id="ARBA00022840"/>
    </source>
</evidence>
<reference evidence="8" key="2">
    <citation type="journal article" date="2015" name="Data Brief">
        <title>Shoot transcriptome of the giant reed, Arundo donax.</title>
        <authorList>
            <person name="Barrero R.A."/>
            <person name="Guerrero F.D."/>
            <person name="Moolhuijzen P."/>
            <person name="Goolsby J.A."/>
            <person name="Tidwell J."/>
            <person name="Bellgard S.E."/>
            <person name="Bellgard M.I."/>
        </authorList>
    </citation>
    <scope>NUCLEOTIDE SEQUENCE</scope>
    <source>
        <tissue evidence="8">Shoot tissue taken approximately 20 cm above the soil surface</tissue>
    </source>
</reference>
<dbReference type="Gene3D" id="1.10.510.10">
    <property type="entry name" value="Transferase(Phosphotransferase) domain 1"/>
    <property type="match status" value="1"/>
</dbReference>
<dbReference type="InterPro" id="IPR050108">
    <property type="entry name" value="CDK"/>
</dbReference>
<organism evidence="8">
    <name type="scientific">Arundo donax</name>
    <name type="common">Giant reed</name>
    <name type="synonym">Donax arundinaceus</name>
    <dbReference type="NCBI Taxonomy" id="35708"/>
    <lineage>
        <taxon>Eukaryota</taxon>
        <taxon>Viridiplantae</taxon>
        <taxon>Streptophyta</taxon>
        <taxon>Embryophyta</taxon>
        <taxon>Tracheophyta</taxon>
        <taxon>Spermatophyta</taxon>
        <taxon>Magnoliopsida</taxon>
        <taxon>Liliopsida</taxon>
        <taxon>Poales</taxon>
        <taxon>Poaceae</taxon>
        <taxon>PACMAD clade</taxon>
        <taxon>Arundinoideae</taxon>
        <taxon>Arundineae</taxon>
        <taxon>Arundo</taxon>
    </lineage>
</organism>
<evidence type="ECO:0000259" key="7">
    <source>
        <dbReference type="PROSITE" id="PS50011"/>
    </source>
</evidence>
<evidence type="ECO:0000256" key="5">
    <source>
        <dbReference type="ARBA" id="ARBA00049280"/>
    </source>
</evidence>
<sequence length="325" mass="35086">MAAAAVTRKRPAPDDDTCSAAAGKKRSRYQFGAIYDYQKLEVLGDSTYGVVVKARHRRTGETVAVKWIRGGVGVGGAPDLRAVVREAGCLAACRGHPSIVQIRDVAADEATGDLFLVMEFVGPSLRSRLTRPFSEAATQAFMRQLLRGAERIHGTGTIHRDIKTENVLVGPSGALKICDFGMATPVRPPYEEQCVGTLWYRSPEQLMGSRCYGPAVDMWALGCVMAELLAGEPLFVEVDTEEDMLMEVFHLRHEIESVGVQACKGLPELSQAGGEVLCGLLCFDEDERLTAADALRHRWFTEGAESPAVAETEHPGSTAASSSSS</sequence>
<comment type="catalytic activity">
    <reaction evidence="5">
        <text>[DNA-directed RNA polymerase] + ATP = phospho-[DNA-directed RNA polymerase] + ADP + H(+)</text>
        <dbReference type="Rhea" id="RHEA:10216"/>
        <dbReference type="Rhea" id="RHEA-COMP:11321"/>
        <dbReference type="Rhea" id="RHEA-COMP:11322"/>
        <dbReference type="ChEBI" id="CHEBI:15378"/>
        <dbReference type="ChEBI" id="CHEBI:30616"/>
        <dbReference type="ChEBI" id="CHEBI:43176"/>
        <dbReference type="ChEBI" id="CHEBI:68546"/>
        <dbReference type="ChEBI" id="CHEBI:456216"/>
        <dbReference type="EC" id="2.7.11.23"/>
    </reaction>
</comment>
<dbReference type="PANTHER" id="PTHR24056:SF432">
    <property type="entry name" value="OS10G0154500 PROTEIN"/>
    <property type="match status" value="1"/>
</dbReference>
<dbReference type="GO" id="GO:0005634">
    <property type="term" value="C:nucleus"/>
    <property type="evidence" value="ECO:0007669"/>
    <property type="project" value="TreeGrafter"/>
</dbReference>
<keyword evidence="3" id="KW-0547">Nucleotide-binding</keyword>
<dbReference type="SMART" id="SM00220">
    <property type="entry name" value="S_TKc"/>
    <property type="match status" value="1"/>
</dbReference>
<dbReference type="Pfam" id="PF00069">
    <property type="entry name" value="Pkinase"/>
    <property type="match status" value="1"/>
</dbReference>
<dbReference type="FunFam" id="1.10.510.10:FF:000559">
    <property type="entry name" value="Protein kinase domain containing protein"/>
    <property type="match status" value="1"/>
</dbReference>
<evidence type="ECO:0000256" key="1">
    <source>
        <dbReference type="ARBA" id="ARBA00012409"/>
    </source>
</evidence>
<dbReference type="EC" id="2.7.11.23" evidence="1"/>
<feature type="region of interest" description="Disordered" evidence="6">
    <location>
        <begin position="305"/>
        <end position="325"/>
    </location>
</feature>
<feature type="domain" description="Protein kinase" evidence="7">
    <location>
        <begin position="37"/>
        <end position="300"/>
    </location>
</feature>
<dbReference type="EMBL" id="GBRH01172445">
    <property type="protein sequence ID" value="JAE25451.1"/>
    <property type="molecule type" value="Transcribed_RNA"/>
</dbReference>
<dbReference type="GO" id="GO:0008353">
    <property type="term" value="F:RNA polymerase II CTD heptapeptide repeat kinase activity"/>
    <property type="evidence" value="ECO:0007669"/>
    <property type="project" value="UniProtKB-EC"/>
</dbReference>
<dbReference type="PROSITE" id="PS50011">
    <property type="entry name" value="PROTEIN_KINASE_DOM"/>
    <property type="match status" value="1"/>
</dbReference>
<dbReference type="SUPFAM" id="SSF56112">
    <property type="entry name" value="Protein kinase-like (PK-like)"/>
    <property type="match status" value="1"/>
</dbReference>
<dbReference type="InterPro" id="IPR011009">
    <property type="entry name" value="Kinase-like_dom_sf"/>
</dbReference>
<name>A0A0A9GSE4_ARUDO</name>
<keyword evidence="2" id="KW-0597">Phosphoprotein</keyword>
<dbReference type="GO" id="GO:0007346">
    <property type="term" value="P:regulation of mitotic cell cycle"/>
    <property type="evidence" value="ECO:0007669"/>
    <property type="project" value="TreeGrafter"/>
</dbReference>
<reference evidence="8" key="1">
    <citation type="submission" date="2014-09" db="EMBL/GenBank/DDBJ databases">
        <authorList>
            <person name="Magalhaes I.L.F."/>
            <person name="Oliveira U."/>
            <person name="Santos F.R."/>
            <person name="Vidigal T.H.D.A."/>
            <person name="Brescovit A.D."/>
            <person name="Santos A.J."/>
        </authorList>
    </citation>
    <scope>NUCLEOTIDE SEQUENCE</scope>
    <source>
        <tissue evidence="8">Shoot tissue taken approximately 20 cm above the soil surface</tissue>
    </source>
</reference>
<accession>A0A0A9GSE4</accession>
<keyword evidence="4" id="KW-0067">ATP-binding</keyword>
<evidence type="ECO:0000256" key="6">
    <source>
        <dbReference type="SAM" id="MobiDB-lite"/>
    </source>
</evidence>
<protein>
    <recommendedName>
        <fullName evidence="1">[RNA-polymerase]-subunit kinase</fullName>
        <ecNumber evidence="1">2.7.11.23</ecNumber>
    </recommendedName>
</protein>
<evidence type="ECO:0000256" key="3">
    <source>
        <dbReference type="ARBA" id="ARBA00022741"/>
    </source>
</evidence>
<dbReference type="InterPro" id="IPR000719">
    <property type="entry name" value="Prot_kinase_dom"/>
</dbReference>
<dbReference type="Gene3D" id="3.30.200.20">
    <property type="entry name" value="Phosphorylase Kinase, domain 1"/>
    <property type="match status" value="1"/>
</dbReference>
<dbReference type="PANTHER" id="PTHR24056">
    <property type="entry name" value="CELL DIVISION PROTEIN KINASE"/>
    <property type="match status" value="1"/>
</dbReference>
<evidence type="ECO:0000256" key="2">
    <source>
        <dbReference type="ARBA" id="ARBA00022553"/>
    </source>
</evidence>